<evidence type="ECO:0008006" key="3">
    <source>
        <dbReference type="Google" id="ProtNLM"/>
    </source>
</evidence>
<dbReference type="AlphaFoldDB" id="A0AAV9Z4W5"/>
<keyword evidence="2" id="KW-1185">Reference proteome</keyword>
<sequence>IDKSPPSRKVLKLYKDRSRAETSLITQLCTGHVGLNSPLYRIKVVDSPLCTKCGVPESADHYMFLCRRYVVERRDLRSSLKPRTPFTLSTLLSHPNISSTLTYFKNTKRFPLYFT</sequence>
<organism evidence="1 2">
    <name type="scientific">Favolaschia claudopus</name>
    <dbReference type="NCBI Taxonomy" id="2862362"/>
    <lineage>
        <taxon>Eukaryota</taxon>
        <taxon>Fungi</taxon>
        <taxon>Dikarya</taxon>
        <taxon>Basidiomycota</taxon>
        <taxon>Agaricomycotina</taxon>
        <taxon>Agaricomycetes</taxon>
        <taxon>Agaricomycetidae</taxon>
        <taxon>Agaricales</taxon>
        <taxon>Marasmiineae</taxon>
        <taxon>Mycenaceae</taxon>
        <taxon>Favolaschia</taxon>
    </lineage>
</organism>
<dbReference type="EMBL" id="JAWWNJ010000212">
    <property type="protein sequence ID" value="KAK6971422.1"/>
    <property type="molecule type" value="Genomic_DNA"/>
</dbReference>
<reference evidence="1 2" key="1">
    <citation type="journal article" date="2024" name="J Genomics">
        <title>Draft genome sequencing and assembly of Favolaschia claudopus CIRM-BRFM 2984 isolated from oak limbs.</title>
        <authorList>
            <person name="Navarro D."/>
            <person name="Drula E."/>
            <person name="Chaduli D."/>
            <person name="Cazenave R."/>
            <person name="Ahrendt S."/>
            <person name="Wang J."/>
            <person name="Lipzen A."/>
            <person name="Daum C."/>
            <person name="Barry K."/>
            <person name="Grigoriev I.V."/>
            <person name="Favel A."/>
            <person name="Rosso M.N."/>
            <person name="Martin F."/>
        </authorList>
    </citation>
    <scope>NUCLEOTIDE SEQUENCE [LARGE SCALE GENOMIC DNA]</scope>
    <source>
        <strain evidence="1 2">CIRM-BRFM 2984</strain>
    </source>
</reference>
<proteinExistence type="predicted"/>
<name>A0AAV9Z4W5_9AGAR</name>
<evidence type="ECO:0000313" key="2">
    <source>
        <dbReference type="Proteomes" id="UP001362999"/>
    </source>
</evidence>
<protein>
    <recommendedName>
        <fullName evidence="3">Reverse transcriptase</fullName>
    </recommendedName>
</protein>
<evidence type="ECO:0000313" key="1">
    <source>
        <dbReference type="EMBL" id="KAK6971422.1"/>
    </source>
</evidence>
<dbReference type="Proteomes" id="UP001362999">
    <property type="component" value="Unassembled WGS sequence"/>
</dbReference>
<accession>A0AAV9Z4W5</accession>
<gene>
    <name evidence="1" type="ORF">R3P38DRAFT_2587186</name>
</gene>
<feature type="non-terminal residue" evidence="1">
    <location>
        <position position="1"/>
    </location>
</feature>
<comment type="caution">
    <text evidence="1">The sequence shown here is derived from an EMBL/GenBank/DDBJ whole genome shotgun (WGS) entry which is preliminary data.</text>
</comment>